<proteinExistence type="predicted"/>
<dbReference type="InterPro" id="IPR036679">
    <property type="entry name" value="FlgN-like_sf"/>
</dbReference>
<reference evidence="1 2" key="1">
    <citation type="journal article" date="2013" name="Stand. Genomic Sci.">
        <title>Genome sequence of the reddish-pigmented Rubellimicrobium thermophilum type strain (DSM 16684(T)), a member of the Roseobacter clade.</title>
        <authorList>
            <person name="Fiebig A."/>
            <person name="Riedel T."/>
            <person name="Gronow S."/>
            <person name="Petersen J."/>
            <person name="Klenk H.P."/>
            <person name="Goker M."/>
        </authorList>
    </citation>
    <scope>NUCLEOTIDE SEQUENCE [LARGE SCALE GENOMIC DNA]</scope>
    <source>
        <strain evidence="1 2">DSM 16684</strain>
    </source>
</reference>
<name>S9QX17_9RHOB</name>
<dbReference type="GO" id="GO:0044780">
    <property type="term" value="P:bacterial-type flagellum assembly"/>
    <property type="evidence" value="ECO:0007669"/>
    <property type="project" value="InterPro"/>
</dbReference>
<protein>
    <recommendedName>
        <fullName evidence="3">FlgN protein</fullName>
    </recommendedName>
</protein>
<evidence type="ECO:0000313" key="2">
    <source>
        <dbReference type="Proteomes" id="UP000015346"/>
    </source>
</evidence>
<dbReference type="HOGENOM" id="CLU_166863_1_0_5"/>
<dbReference type="Proteomes" id="UP000015346">
    <property type="component" value="Unassembled WGS sequence"/>
</dbReference>
<organism evidence="1 2">
    <name type="scientific">Rubellimicrobium thermophilum DSM 16684</name>
    <dbReference type="NCBI Taxonomy" id="1123069"/>
    <lineage>
        <taxon>Bacteria</taxon>
        <taxon>Pseudomonadati</taxon>
        <taxon>Pseudomonadota</taxon>
        <taxon>Alphaproteobacteria</taxon>
        <taxon>Rhodobacterales</taxon>
        <taxon>Roseobacteraceae</taxon>
        <taxon>Rubellimicrobium</taxon>
    </lineage>
</organism>
<comment type="caution">
    <text evidence="1">The sequence shown here is derived from an EMBL/GenBank/DDBJ whole genome shotgun (WGS) entry which is preliminary data.</text>
</comment>
<keyword evidence="2" id="KW-1185">Reference proteome</keyword>
<sequence>MRAEALLALLEEERRLLLAADWDALEGLWPRKAAALGGLAGATPAEGARLAEGLARNQALLAAAAEGVREALRRRAALREAQQLVTYDATGVRSPREACPPRLERRA</sequence>
<dbReference type="AlphaFoldDB" id="S9QX17"/>
<dbReference type="SUPFAM" id="SSF140566">
    <property type="entry name" value="FlgN-like"/>
    <property type="match status" value="1"/>
</dbReference>
<gene>
    <name evidence="1" type="ORF">ruthe_02358</name>
</gene>
<dbReference type="RefSeq" id="WP_021098440.1">
    <property type="nucleotide sequence ID" value="NZ_KE557322.1"/>
</dbReference>
<evidence type="ECO:0008006" key="3">
    <source>
        <dbReference type="Google" id="ProtNLM"/>
    </source>
</evidence>
<evidence type="ECO:0000313" key="1">
    <source>
        <dbReference type="EMBL" id="EPX84148.1"/>
    </source>
</evidence>
<dbReference type="EMBL" id="AOLV01000028">
    <property type="protein sequence ID" value="EPX84148.1"/>
    <property type="molecule type" value="Genomic_DNA"/>
</dbReference>
<accession>S9QX17</accession>
<dbReference type="STRING" id="1123069.ruthe_02358"/>